<dbReference type="Proteomes" id="UP000246715">
    <property type="component" value="Segment"/>
</dbReference>
<gene>
    <name evidence="1" type="primary">m826L</name>
    <name evidence="1" type="ORF">MT325_m826L</name>
</gene>
<organism evidence="1 2">
    <name type="scientific">Paramecium bursaria Chlorella virus MT325</name>
    <name type="common">PBCV-MT325</name>
    <dbReference type="NCBI Taxonomy" id="346932"/>
    <lineage>
        <taxon>Viruses</taxon>
        <taxon>Varidnaviria</taxon>
        <taxon>Bamfordvirae</taxon>
        <taxon>Nucleocytoviricota</taxon>
        <taxon>Megaviricetes</taxon>
        <taxon>Algavirales</taxon>
        <taxon>Phycodnaviridae</taxon>
        <taxon>Chlorovirus</taxon>
        <taxon>Chlorovirus conductrix</taxon>
        <taxon>Paramecium bursaria Chlorella virus A1</taxon>
    </lineage>
</organism>
<sequence length="164" mass="19180">MTLPGSNDNFLAIYNKLFAFLLHLKMITNRHSEEIDKIIANLERNRQEQWEIIFKDNTHKQVANFLSHGFFTNLINSRFPKKYLSKFACVDCGGPSQHRCHEVGNPRPLLVKKALEAVWPDTTKAVTLRDIAIEFFKQHKTTKFDFKCKECHSKEARDPKVEYI</sequence>
<evidence type="ECO:0000313" key="2">
    <source>
        <dbReference type="Proteomes" id="UP000246715"/>
    </source>
</evidence>
<protein>
    <submittedName>
        <fullName evidence="1">Uncharacterized protein m826L</fullName>
    </submittedName>
</protein>
<proteinExistence type="predicted"/>
<dbReference type="EMBL" id="DQ491001">
    <property type="protein sequence ID" value="ABT14380.1"/>
    <property type="molecule type" value="Genomic_DNA"/>
</dbReference>
<organismHost>
    <name type="scientific">Paramecium bursaria</name>
    <dbReference type="NCBI Taxonomy" id="74790"/>
</organismHost>
<evidence type="ECO:0000313" key="1">
    <source>
        <dbReference type="EMBL" id="ABT14380.1"/>
    </source>
</evidence>
<name>A7IVK6_PBCVM</name>
<accession>A7IVK6</accession>
<reference evidence="1 2" key="1">
    <citation type="journal article" date="2007" name="Virology">
        <title>Sequence and annotation of the 314-kb MT325 and the 321-kb FR483 viruses that infect Chlorella Pbi.</title>
        <authorList>
            <person name="Fitzgerald L.A."/>
            <person name="Graves M.V."/>
            <person name="Li X."/>
            <person name="Feldblyum T."/>
            <person name="Hartigan J."/>
            <person name="Van Etten J.L."/>
        </authorList>
    </citation>
    <scope>NUCLEOTIDE SEQUENCE [LARGE SCALE GENOMIC DNA]</scope>
    <source>
        <strain evidence="1 2">MT325</strain>
    </source>
</reference>